<dbReference type="EMBL" id="RDQH01000334">
    <property type="protein sequence ID" value="RXH92374.1"/>
    <property type="molecule type" value="Genomic_DNA"/>
</dbReference>
<organism evidence="1 2">
    <name type="scientific">Malus domestica</name>
    <name type="common">Apple</name>
    <name type="synonym">Pyrus malus</name>
    <dbReference type="NCBI Taxonomy" id="3750"/>
    <lineage>
        <taxon>Eukaryota</taxon>
        <taxon>Viridiplantae</taxon>
        <taxon>Streptophyta</taxon>
        <taxon>Embryophyta</taxon>
        <taxon>Tracheophyta</taxon>
        <taxon>Spermatophyta</taxon>
        <taxon>Magnoliopsida</taxon>
        <taxon>eudicotyledons</taxon>
        <taxon>Gunneridae</taxon>
        <taxon>Pentapetalae</taxon>
        <taxon>rosids</taxon>
        <taxon>fabids</taxon>
        <taxon>Rosales</taxon>
        <taxon>Rosaceae</taxon>
        <taxon>Amygdaloideae</taxon>
        <taxon>Maleae</taxon>
        <taxon>Malus</taxon>
    </lineage>
</organism>
<protein>
    <submittedName>
        <fullName evidence="1">Uncharacterized protein</fullName>
    </submittedName>
</protein>
<dbReference type="PANTHER" id="PTHR12792:SF0">
    <property type="entry name" value="SEPARIN"/>
    <property type="match status" value="1"/>
</dbReference>
<dbReference type="GO" id="GO:0051307">
    <property type="term" value="P:meiotic chromosome separation"/>
    <property type="evidence" value="ECO:0007669"/>
    <property type="project" value="TreeGrafter"/>
</dbReference>
<gene>
    <name evidence="1" type="ORF">DVH24_033270</name>
</gene>
<name>A0A498JE94_MALDO</name>
<evidence type="ECO:0000313" key="2">
    <source>
        <dbReference type="Proteomes" id="UP000290289"/>
    </source>
</evidence>
<sequence length="192" mass="21459">MYDGIHEISHCHQLAVAYCLRALSTQEAEPNSKRVLEDISAAINLWLGISTPDNCSRADKCSMLSENTILLLYNVIDLLSIKITVDEVKQAAFELISQAPVSTWSAYVAGYLYYDLSERLVSNGRLIEVGVILEIIGNGAEAEGKLYHKQQLWDLAEKELQSAKEYLGDRSSDISCLKCRLMLEANSESEPW</sequence>
<proteinExistence type="predicted"/>
<dbReference type="InterPro" id="IPR005314">
    <property type="entry name" value="Peptidase_C50"/>
</dbReference>
<dbReference type="GO" id="GO:0005634">
    <property type="term" value="C:nucleus"/>
    <property type="evidence" value="ECO:0007669"/>
    <property type="project" value="InterPro"/>
</dbReference>
<dbReference type="Proteomes" id="UP000290289">
    <property type="component" value="Chromosome 8"/>
</dbReference>
<accession>A0A498JE94</accession>
<comment type="caution">
    <text evidence="1">The sequence shown here is derived from an EMBL/GenBank/DDBJ whole genome shotgun (WGS) entry which is preliminary data.</text>
</comment>
<dbReference type="STRING" id="3750.A0A498JE94"/>
<keyword evidence="2" id="KW-1185">Reference proteome</keyword>
<dbReference type="GO" id="GO:0072686">
    <property type="term" value="C:mitotic spindle"/>
    <property type="evidence" value="ECO:0007669"/>
    <property type="project" value="TreeGrafter"/>
</dbReference>
<dbReference type="GO" id="GO:0006508">
    <property type="term" value="P:proteolysis"/>
    <property type="evidence" value="ECO:0007669"/>
    <property type="project" value="InterPro"/>
</dbReference>
<dbReference type="GO" id="GO:0004197">
    <property type="term" value="F:cysteine-type endopeptidase activity"/>
    <property type="evidence" value="ECO:0007669"/>
    <property type="project" value="InterPro"/>
</dbReference>
<dbReference type="PANTHER" id="PTHR12792">
    <property type="entry name" value="EXTRA SPINDLE POLES 1-RELATED"/>
    <property type="match status" value="1"/>
</dbReference>
<reference evidence="1 2" key="1">
    <citation type="submission" date="2018-10" db="EMBL/GenBank/DDBJ databases">
        <title>A high-quality apple genome assembly.</title>
        <authorList>
            <person name="Hu J."/>
        </authorList>
    </citation>
    <scope>NUCLEOTIDE SEQUENCE [LARGE SCALE GENOMIC DNA]</scope>
    <source>
        <strain evidence="2">cv. HFTH1</strain>
        <tissue evidence="1">Young leaf</tissue>
    </source>
</reference>
<dbReference type="GO" id="GO:0005737">
    <property type="term" value="C:cytoplasm"/>
    <property type="evidence" value="ECO:0007669"/>
    <property type="project" value="TreeGrafter"/>
</dbReference>
<dbReference type="AlphaFoldDB" id="A0A498JE94"/>
<evidence type="ECO:0000313" key="1">
    <source>
        <dbReference type="EMBL" id="RXH92374.1"/>
    </source>
</evidence>